<dbReference type="InterPro" id="IPR036188">
    <property type="entry name" value="FAD/NAD-bd_sf"/>
</dbReference>
<evidence type="ECO:0000256" key="2">
    <source>
        <dbReference type="ARBA" id="ARBA00023002"/>
    </source>
</evidence>
<dbReference type="AlphaFoldDB" id="A0A4P8XJG8"/>
<reference evidence="7 8" key="1">
    <citation type="submission" date="2019-05" db="EMBL/GenBank/DDBJ databases">
        <authorList>
            <person name="Chen C."/>
        </authorList>
    </citation>
    <scope>NUCLEOTIDE SEQUENCE [LARGE SCALE GENOMIC DNA]</scope>
    <source>
        <strain evidence="7 8">HB172198</strain>
    </source>
</reference>
<proteinExistence type="predicted"/>
<sequence length="500" mass="55281">MGESRMSTPTGFMEYNRQLPADREPAERIKDWEEFHKHMEEEELQTQGARCMDCGTPYCHTGIDMVGGTAGCPVHNLIPEWNNLVYRGLWRDALERLHKTNNFPEFTGRICPAPCEGSCTVGLIGQPVTIKTIEQAIIDKGFEEGWVVPEPPEKRTGRRVAVVGSGPAGLAAAAQLNKAGHTVTVYERSDRVGGLLMYGIPSMKLDKAVVQRRVDLLAAEGVEFIVNTEIGKDIPAQQLVDDYDAVVLCGGATKPRQFNIEGSDLKGVHYAMDYLNGTIKSYLDSNLEDGNYISAKDQDVIVIGGGDTGSDCVATALRHGCRSITQFGTHKKAPLERDTMNNPWPQFPNVYTLDYAHEEAKAMFGQDPREFSIMTTKFVGDEEGNLKELHTIQIERIVDETGRKVYQPVPGTERIFPAQKAFIAIGFDGPESTILDQLGLEADRRSNVKAKYGKYTTNVDKVFAAGDMRRGQSLVVWAINEGREAAREVDKFLMGSTVLV</sequence>
<keyword evidence="2" id="KW-0560">Oxidoreductase</keyword>
<dbReference type="GO" id="GO:0006537">
    <property type="term" value="P:glutamate biosynthetic process"/>
    <property type="evidence" value="ECO:0007669"/>
    <property type="project" value="UniProtKB-KW"/>
</dbReference>
<dbReference type="EMBL" id="CP040396">
    <property type="protein sequence ID" value="QCT02792.1"/>
    <property type="molecule type" value="Genomic_DNA"/>
</dbReference>
<dbReference type="InterPro" id="IPR023753">
    <property type="entry name" value="FAD/NAD-binding_dom"/>
</dbReference>
<evidence type="ECO:0000256" key="1">
    <source>
        <dbReference type="ARBA" id="ARBA00022605"/>
    </source>
</evidence>
<feature type="domain" description="Dihydroprymidine dehydrogenase" evidence="6">
    <location>
        <begin position="28"/>
        <end position="145"/>
    </location>
</feature>
<dbReference type="Proteomes" id="UP000300879">
    <property type="component" value="Chromosome"/>
</dbReference>
<dbReference type="InterPro" id="IPR028261">
    <property type="entry name" value="DPD_II"/>
</dbReference>
<dbReference type="SUPFAM" id="SSF46548">
    <property type="entry name" value="alpha-helical ferredoxin"/>
    <property type="match status" value="1"/>
</dbReference>
<accession>A0A4P8XJG8</accession>
<evidence type="ECO:0000256" key="3">
    <source>
        <dbReference type="ARBA" id="ARBA00023164"/>
    </source>
</evidence>
<dbReference type="PANTHER" id="PTHR43100:SF1">
    <property type="entry name" value="GLUTAMATE SYNTHASE [NADPH] SMALL CHAIN"/>
    <property type="match status" value="1"/>
</dbReference>
<dbReference type="KEGG" id="palo:E6C60_2077"/>
<dbReference type="Gene3D" id="3.50.50.60">
    <property type="entry name" value="FAD/NAD(P)-binding domain"/>
    <property type="match status" value="2"/>
</dbReference>
<dbReference type="InterPro" id="IPR051394">
    <property type="entry name" value="Glutamate_Synthase"/>
</dbReference>
<dbReference type="GO" id="GO:0016639">
    <property type="term" value="F:oxidoreductase activity, acting on the CH-NH2 group of donors, NAD or NADP as acceptor"/>
    <property type="evidence" value="ECO:0007669"/>
    <property type="project" value="InterPro"/>
</dbReference>
<dbReference type="Pfam" id="PF07992">
    <property type="entry name" value="Pyr_redox_2"/>
    <property type="match status" value="1"/>
</dbReference>
<feature type="domain" description="FAD/NAD(P)-binding" evidence="5">
    <location>
        <begin position="159"/>
        <end position="482"/>
    </location>
</feature>
<keyword evidence="3" id="KW-0314">Glutamate biosynthesis</keyword>
<dbReference type="SUPFAM" id="SSF51971">
    <property type="entry name" value="Nucleotide-binding domain"/>
    <property type="match status" value="1"/>
</dbReference>
<dbReference type="FunFam" id="3.40.50.720:FF:000113">
    <property type="entry name" value="Glutamate synthase [NADH], amyloplastic"/>
    <property type="match status" value="1"/>
</dbReference>
<keyword evidence="8" id="KW-1185">Reference proteome</keyword>
<dbReference type="Pfam" id="PF14691">
    <property type="entry name" value="Fer4_20"/>
    <property type="match status" value="1"/>
</dbReference>
<evidence type="ECO:0000256" key="4">
    <source>
        <dbReference type="ARBA" id="ARBA00029440"/>
    </source>
</evidence>
<evidence type="ECO:0000259" key="5">
    <source>
        <dbReference type="Pfam" id="PF07992"/>
    </source>
</evidence>
<evidence type="ECO:0000313" key="8">
    <source>
        <dbReference type="Proteomes" id="UP000300879"/>
    </source>
</evidence>
<keyword evidence="1" id="KW-0028">Amino-acid biosynthesis</keyword>
<evidence type="ECO:0000259" key="6">
    <source>
        <dbReference type="Pfam" id="PF14691"/>
    </source>
</evidence>
<dbReference type="Gene3D" id="1.10.1060.10">
    <property type="entry name" value="Alpha-helical ferredoxin"/>
    <property type="match status" value="1"/>
</dbReference>
<dbReference type="NCBIfam" id="TIGR01317">
    <property type="entry name" value="GOGAT_sm_gam"/>
    <property type="match status" value="1"/>
</dbReference>
<organism evidence="7 8">
    <name type="scientific">Paenibacillus algicola</name>
    <dbReference type="NCBI Taxonomy" id="2565926"/>
    <lineage>
        <taxon>Bacteria</taxon>
        <taxon>Bacillati</taxon>
        <taxon>Bacillota</taxon>
        <taxon>Bacilli</taxon>
        <taxon>Bacillales</taxon>
        <taxon>Paenibacillaceae</taxon>
        <taxon>Paenibacillus</taxon>
    </lineage>
</organism>
<dbReference type="PANTHER" id="PTHR43100">
    <property type="entry name" value="GLUTAMATE SYNTHASE [NADPH] SMALL CHAIN"/>
    <property type="match status" value="1"/>
</dbReference>
<dbReference type="PRINTS" id="PR00419">
    <property type="entry name" value="ADXRDTASE"/>
</dbReference>
<name>A0A4P8XJG8_9BACL</name>
<dbReference type="InterPro" id="IPR009051">
    <property type="entry name" value="Helical_ferredxn"/>
</dbReference>
<gene>
    <name evidence="7" type="ORF">E6C60_2077</name>
</gene>
<protein>
    <submittedName>
        <fullName evidence="7">Glutamate synthase, NADH/NADPH, small subunit</fullName>
    </submittedName>
</protein>
<dbReference type="InterPro" id="IPR006005">
    <property type="entry name" value="Glut_synth_ssu1"/>
</dbReference>
<evidence type="ECO:0000313" key="7">
    <source>
        <dbReference type="EMBL" id="QCT02792.1"/>
    </source>
</evidence>
<dbReference type="GO" id="GO:0051536">
    <property type="term" value="F:iron-sulfur cluster binding"/>
    <property type="evidence" value="ECO:0007669"/>
    <property type="project" value="InterPro"/>
</dbReference>
<comment type="pathway">
    <text evidence="4">Amino-acid biosynthesis.</text>
</comment>